<feature type="compositionally biased region" description="Acidic residues" evidence="1">
    <location>
        <begin position="360"/>
        <end position="369"/>
    </location>
</feature>
<feature type="compositionally biased region" description="Basic and acidic residues" evidence="1">
    <location>
        <begin position="554"/>
        <end position="575"/>
    </location>
</feature>
<accession>A0AAD5RRP9</accession>
<feature type="compositionally biased region" description="Polar residues" evidence="1">
    <location>
        <begin position="507"/>
        <end position="516"/>
    </location>
</feature>
<evidence type="ECO:0000313" key="2">
    <source>
        <dbReference type="EMBL" id="KAJ2897245.1"/>
    </source>
</evidence>
<organism evidence="2 3">
    <name type="scientific">Zalerion maritima</name>
    <dbReference type="NCBI Taxonomy" id="339359"/>
    <lineage>
        <taxon>Eukaryota</taxon>
        <taxon>Fungi</taxon>
        <taxon>Dikarya</taxon>
        <taxon>Ascomycota</taxon>
        <taxon>Pezizomycotina</taxon>
        <taxon>Sordariomycetes</taxon>
        <taxon>Lulworthiomycetidae</taxon>
        <taxon>Lulworthiales</taxon>
        <taxon>Lulworthiaceae</taxon>
        <taxon>Zalerion</taxon>
    </lineage>
</organism>
<dbReference type="GO" id="GO:0030041">
    <property type="term" value="P:actin filament polymerization"/>
    <property type="evidence" value="ECO:0007669"/>
    <property type="project" value="TreeGrafter"/>
</dbReference>
<dbReference type="AlphaFoldDB" id="A0AAD5RRP9"/>
<proteinExistence type="predicted"/>
<feature type="compositionally biased region" description="Polar residues" evidence="1">
    <location>
        <begin position="586"/>
        <end position="598"/>
    </location>
</feature>
<feature type="region of interest" description="Disordered" evidence="1">
    <location>
        <begin position="1"/>
        <end position="534"/>
    </location>
</feature>
<feature type="compositionally biased region" description="Pro residues" evidence="1">
    <location>
        <begin position="315"/>
        <end position="324"/>
    </location>
</feature>
<evidence type="ECO:0000256" key="1">
    <source>
        <dbReference type="SAM" id="MobiDB-lite"/>
    </source>
</evidence>
<keyword evidence="3" id="KW-1185">Reference proteome</keyword>
<feature type="compositionally biased region" description="Polar residues" evidence="1">
    <location>
        <begin position="344"/>
        <end position="357"/>
    </location>
</feature>
<feature type="compositionally biased region" description="Low complexity" evidence="1">
    <location>
        <begin position="615"/>
        <end position="625"/>
    </location>
</feature>
<feature type="compositionally biased region" description="Polar residues" evidence="1">
    <location>
        <begin position="24"/>
        <end position="48"/>
    </location>
</feature>
<dbReference type="PANTHER" id="PTHR45691">
    <property type="entry name" value="PROTEIN DIAPHANOUS"/>
    <property type="match status" value="1"/>
</dbReference>
<dbReference type="EMBL" id="JAKWBI020000286">
    <property type="protein sequence ID" value="KAJ2897245.1"/>
    <property type="molecule type" value="Genomic_DNA"/>
</dbReference>
<dbReference type="InterPro" id="IPR051412">
    <property type="entry name" value="Formin_Homology_Diaphanous_sf"/>
</dbReference>
<dbReference type="PANTHER" id="PTHR45691:SF6">
    <property type="entry name" value="PROTEIN DIAPHANOUS"/>
    <property type="match status" value="1"/>
</dbReference>
<dbReference type="Proteomes" id="UP001201980">
    <property type="component" value="Unassembled WGS sequence"/>
</dbReference>
<name>A0AAD5RRP9_9PEZI</name>
<dbReference type="GO" id="GO:0005884">
    <property type="term" value="C:actin filament"/>
    <property type="evidence" value="ECO:0007669"/>
    <property type="project" value="TreeGrafter"/>
</dbReference>
<sequence>MSSAKRSRSRAACVEDVDEDTGSIIENTAKFATSQPSSPTRKPQPNSSKSRKQPDPYRRGRSPNRGRYDPGEDGHIVRMRQGPGVAKEKPRRPSLRPIPRGQKPHIIQSTPGPRPDESEFYGVPPTPAHPDGRPQLRQRAQTAAMGRPPSFHAGEFSRPPHPFGRYPAGPPPGPPGPPGHAGLPTSFPPRTWYQTGGPPGHGGPPQHQPPPHTPRTPLDGPPHGYFPPNQQYGPPPGHPGPHGLPGPGPMPGRARPRSSIGHHRPQPSFDFDAAFEHDDAEGGPPGPPPPGPAPVGRRPSVGQRRTRDVQDRRSMPPPPPPPNNRPQSARPANSIMYRLPPQTPSTRSISNRKVNFSRSEDEEDSDDIEYLGQEASLEWGIPEQRYLPAPPAPSMVPRSQGGGRRPSISDRTNTYANAGYRAEVARSRRHSTLGTSFGRGGLEEDSEEGDDLNDKIKKLQLYTGGPPAPPPPRQRLTQGALRRVSQRGEGSSRSTGSSDSFDESEVPTHTTRTSHSNGDENGGGGVKIRGAKRINIGGVDVELGGAEIEIQANQKEHKGSFRDDASTMYRGDTRSHYNGPRPPMPQRTNSKADSFSRSRTAHPQLASGFPPPPSNYGYPSPGGMYHSPAAAYPELEWQPSPQSYDYAGGGGWYHH</sequence>
<feature type="compositionally biased region" description="Low complexity" evidence="1">
    <location>
        <begin position="487"/>
        <end position="499"/>
    </location>
</feature>
<evidence type="ECO:0000313" key="3">
    <source>
        <dbReference type="Proteomes" id="UP001201980"/>
    </source>
</evidence>
<feature type="compositionally biased region" description="Pro residues" evidence="1">
    <location>
        <begin position="284"/>
        <end position="293"/>
    </location>
</feature>
<feature type="compositionally biased region" description="Basic and acidic residues" evidence="1">
    <location>
        <begin position="305"/>
        <end position="314"/>
    </location>
</feature>
<feature type="region of interest" description="Disordered" evidence="1">
    <location>
        <begin position="552"/>
        <end position="628"/>
    </location>
</feature>
<feature type="compositionally biased region" description="Basic residues" evidence="1">
    <location>
        <begin position="254"/>
        <end position="265"/>
    </location>
</feature>
<feature type="compositionally biased region" description="Basic and acidic residues" evidence="1">
    <location>
        <begin position="66"/>
        <end position="76"/>
    </location>
</feature>
<reference evidence="2" key="1">
    <citation type="submission" date="2022-07" db="EMBL/GenBank/DDBJ databases">
        <title>Draft genome sequence of Zalerion maritima ATCC 34329, a (micro)plastics degrading marine fungus.</title>
        <authorList>
            <person name="Paco A."/>
            <person name="Goncalves M.F.M."/>
            <person name="Rocha-Santos T.A.P."/>
            <person name="Alves A."/>
        </authorList>
    </citation>
    <scope>NUCLEOTIDE SEQUENCE</scope>
    <source>
        <strain evidence="2">ATCC 34329</strain>
    </source>
</reference>
<feature type="compositionally biased region" description="Pro residues" evidence="1">
    <location>
        <begin position="168"/>
        <end position="178"/>
    </location>
</feature>
<protein>
    <submittedName>
        <fullName evidence="2">Uncharacterized protein</fullName>
    </submittedName>
</protein>
<comment type="caution">
    <text evidence="2">The sequence shown here is derived from an EMBL/GenBank/DDBJ whole genome shotgun (WGS) entry which is preliminary data.</text>
</comment>
<feature type="compositionally biased region" description="Low complexity" evidence="1">
    <location>
        <begin position="215"/>
        <end position="232"/>
    </location>
</feature>
<feature type="compositionally biased region" description="Pro residues" evidence="1">
    <location>
        <begin position="233"/>
        <end position="250"/>
    </location>
</feature>
<gene>
    <name evidence="2" type="ORF">MKZ38_004847</name>
</gene>